<feature type="active site" description="Proton acceptor" evidence="12 14">
    <location>
        <position position="334"/>
    </location>
</feature>
<feature type="binding site" evidence="12 17">
    <location>
        <position position="270"/>
    </location>
    <ligand>
        <name>Zn(2+)</name>
        <dbReference type="ChEBI" id="CHEBI:29105"/>
    </ligand>
</feature>
<feature type="binding site" evidence="12 17">
    <location>
        <position position="368"/>
    </location>
    <ligand>
        <name>Zn(2+)</name>
        <dbReference type="ChEBI" id="CHEBI:29105"/>
    </ligand>
</feature>
<protein>
    <recommendedName>
        <fullName evidence="4 12">Histidinol dehydrogenase</fullName>
        <shortName evidence="12 13">HDH</shortName>
        <ecNumber evidence="4 12">1.1.1.23</ecNumber>
    </recommendedName>
</protein>
<feature type="binding site" evidence="12 17">
    <location>
        <position position="427"/>
    </location>
    <ligand>
        <name>Zn(2+)</name>
        <dbReference type="ChEBI" id="CHEBI:29105"/>
    </ligand>
</feature>
<evidence type="ECO:0000256" key="18">
    <source>
        <dbReference type="RuleBase" id="RU004175"/>
    </source>
</evidence>
<evidence type="ECO:0000256" key="16">
    <source>
        <dbReference type="PIRSR" id="PIRSR000099-3"/>
    </source>
</evidence>
<comment type="caution">
    <text evidence="19">The sequence shown here is derived from an EMBL/GenBank/DDBJ whole genome shotgun (WGS) entry which is preliminary data.</text>
</comment>
<dbReference type="GO" id="GO:0000105">
    <property type="term" value="P:L-histidine biosynthetic process"/>
    <property type="evidence" value="ECO:0007669"/>
    <property type="project" value="UniProtKB-UniRule"/>
</dbReference>
<dbReference type="GO" id="GO:0005829">
    <property type="term" value="C:cytosol"/>
    <property type="evidence" value="ECO:0007669"/>
    <property type="project" value="TreeGrafter"/>
</dbReference>
<dbReference type="GO" id="GO:0004399">
    <property type="term" value="F:histidinol dehydrogenase activity"/>
    <property type="evidence" value="ECO:0007669"/>
    <property type="project" value="UniProtKB-UniRule"/>
</dbReference>
<accession>A0AAW3ENG4</accession>
<comment type="similarity">
    <text evidence="3 12 13 18">Belongs to the histidinol dehydrogenase family.</text>
</comment>
<dbReference type="HAMAP" id="MF_01024">
    <property type="entry name" value="HisD"/>
    <property type="match status" value="1"/>
</dbReference>
<feature type="binding site" evidence="12 15">
    <location>
        <position position="138"/>
    </location>
    <ligand>
        <name>NAD(+)</name>
        <dbReference type="ChEBI" id="CHEBI:57540"/>
    </ligand>
</feature>
<feature type="binding site" evidence="12 17">
    <location>
        <position position="267"/>
    </location>
    <ligand>
        <name>Zn(2+)</name>
        <dbReference type="ChEBI" id="CHEBI:29105"/>
    </ligand>
</feature>
<evidence type="ECO:0000256" key="10">
    <source>
        <dbReference type="ARBA" id="ARBA00023102"/>
    </source>
</evidence>
<keyword evidence="22" id="KW-1185">Reference proteome</keyword>
<feature type="binding site" evidence="12 16">
    <location>
        <position position="427"/>
    </location>
    <ligand>
        <name>substrate</name>
    </ligand>
</feature>
<evidence type="ECO:0000256" key="17">
    <source>
        <dbReference type="PIRSR" id="PIRSR000099-4"/>
    </source>
</evidence>
<evidence type="ECO:0000256" key="3">
    <source>
        <dbReference type="ARBA" id="ARBA00010178"/>
    </source>
</evidence>
<dbReference type="SUPFAM" id="SSF53720">
    <property type="entry name" value="ALDH-like"/>
    <property type="match status" value="1"/>
</dbReference>
<dbReference type="PRINTS" id="PR00083">
    <property type="entry name" value="HOLDHDRGNASE"/>
</dbReference>
<feature type="binding site" evidence="12 16">
    <location>
        <position position="422"/>
    </location>
    <ligand>
        <name>substrate</name>
    </ligand>
</feature>
<evidence type="ECO:0000256" key="5">
    <source>
        <dbReference type="ARBA" id="ARBA00022605"/>
    </source>
</evidence>
<dbReference type="Proteomes" id="UP000029257">
    <property type="component" value="Unassembled WGS sequence"/>
</dbReference>
<dbReference type="PANTHER" id="PTHR21256:SF2">
    <property type="entry name" value="HISTIDINE BIOSYNTHESIS TRIFUNCTIONAL PROTEIN"/>
    <property type="match status" value="1"/>
</dbReference>
<organism evidence="19 21">
    <name type="scientific">Pectobacterium wasabiae</name>
    <dbReference type="NCBI Taxonomy" id="55208"/>
    <lineage>
        <taxon>Bacteria</taxon>
        <taxon>Pseudomonadati</taxon>
        <taxon>Pseudomonadota</taxon>
        <taxon>Gammaproteobacteria</taxon>
        <taxon>Enterobacterales</taxon>
        <taxon>Pectobacteriaceae</taxon>
        <taxon>Pectobacterium</taxon>
    </lineage>
</organism>
<comment type="catalytic activity">
    <reaction evidence="11 12 13">
        <text>L-histidinol + 2 NAD(+) + H2O = L-histidine + 2 NADH + 3 H(+)</text>
        <dbReference type="Rhea" id="RHEA:20641"/>
        <dbReference type="ChEBI" id="CHEBI:15377"/>
        <dbReference type="ChEBI" id="CHEBI:15378"/>
        <dbReference type="ChEBI" id="CHEBI:57540"/>
        <dbReference type="ChEBI" id="CHEBI:57595"/>
        <dbReference type="ChEBI" id="CHEBI:57699"/>
        <dbReference type="ChEBI" id="CHEBI:57945"/>
        <dbReference type="EC" id="1.1.1.23"/>
    </reaction>
</comment>
<comment type="cofactor">
    <cofactor evidence="12 17">
        <name>Zn(2+)</name>
        <dbReference type="ChEBI" id="CHEBI:29105"/>
    </cofactor>
    <text evidence="12 17">Binds 1 zinc ion per subunit.</text>
</comment>
<keyword evidence="6 12" id="KW-0479">Metal-binding</keyword>
<evidence type="ECO:0000256" key="13">
    <source>
        <dbReference type="PIRNR" id="PIRNR000099"/>
    </source>
</evidence>
<keyword evidence="8 12" id="KW-0560">Oxidoreductase</keyword>
<evidence type="ECO:0000256" key="14">
    <source>
        <dbReference type="PIRSR" id="PIRSR000099-1"/>
    </source>
</evidence>
<sequence>MADNTKSIGSFSTIVDWQRCSVEEQRQLLTRPAISASDRITAVVSDILTNVKSRGDSALRDYSAQFDKVQVNAIRVTDAEIAAASTRLGDEVKQAMAIAVRNIETFHNAQKLPIVDIETQPGVRCQQITRPIATVGLYIPGGSAPLPSTVLMLGTPSRIAGCGRVVLCSPPPIADEILYAAQLCGIKEVFQLGGAQAIAAMAFGTDSVPKVDKIFGPGNAYVTEAKRQISQQLDGAAIDMPAGPSEVLVIADSGATPAFVASDLLSQAEHGPDSQVILLTPDATMAKAVADAVEEQLTHLSRADIARQALASSRVIVARDLAQCIEISNQYGPEHLIIQTRDAESLVDSITSAGSVFLGDWSPESAGDYASGTNHVLPTYGYTSTYSSLGLADFQKRMTVQQLTPQGLLQLAPTIEILAQAEQLTAHKNAVTLRVAALKEQA</sequence>
<dbReference type="RefSeq" id="WP_005967585.1">
    <property type="nucleotide sequence ID" value="NZ_JQHP01000001.1"/>
</dbReference>
<evidence type="ECO:0000256" key="11">
    <source>
        <dbReference type="ARBA" id="ARBA00049489"/>
    </source>
</evidence>
<comment type="subunit">
    <text evidence="12">Homodimer.</text>
</comment>
<dbReference type="FunFam" id="3.40.50.1980:FF:000001">
    <property type="entry name" value="Histidinol dehydrogenase"/>
    <property type="match status" value="1"/>
</dbReference>
<feature type="binding site" evidence="12 16">
    <location>
        <position position="335"/>
    </location>
    <ligand>
        <name>substrate</name>
    </ligand>
</feature>
<reference evidence="21 22" key="1">
    <citation type="submission" date="2014-08" db="EMBL/GenBank/DDBJ databases">
        <title>Genome sequences of NCPPB Pectobacterium isolates.</title>
        <authorList>
            <person name="Glover R.H."/>
            <person name="Sapp M."/>
            <person name="Elphinstone J."/>
        </authorList>
    </citation>
    <scope>NUCLEOTIDE SEQUENCE [LARGE SCALE GENOMIC DNA]</scope>
    <source>
        <strain evidence="19 21">NCPPB 3701</strain>
        <strain evidence="20 22">NCPPB3702</strain>
    </source>
</reference>
<feature type="active site" description="Proton acceptor" evidence="12 14">
    <location>
        <position position="335"/>
    </location>
</feature>
<dbReference type="EMBL" id="JQHP01000001">
    <property type="protein sequence ID" value="KFX09746.1"/>
    <property type="molecule type" value="Genomic_DNA"/>
</dbReference>
<evidence type="ECO:0000256" key="1">
    <source>
        <dbReference type="ARBA" id="ARBA00003850"/>
    </source>
</evidence>
<evidence type="ECO:0000256" key="9">
    <source>
        <dbReference type="ARBA" id="ARBA00023027"/>
    </source>
</evidence>
<dbReference type="InterPro" id="IPR016161">
    <property type="entry name" value="Ald_DH/histidinol_DH"/>
</dbReference>
<dbReference type="GO" id="GO:0051287">
    <property type="term" value="F:NAD binding"/>
    <property type="evidence" value="ECO:0007669"/>
    <property type="project" value="InterPro"/>
</dbReference>
<evidence type="ECO:0000256" key="8">
    <source>
        <dbReference type="ARBA" id="ARBA00023002"/>
    </source>
</evidence>
<gene>
    <name evidence="12 19" type="primary">hisD</name>
    <name evidence="19" type="ORF">JV38_02150</name>
    <name evidence="20" type="ORF">KU73_05875</name>
</gene>
<dbReference type="PANTHER" id="PTHR21256">
    <property type="entry name" value="HISTIDINOL DEHYDROGENASE HDH"/>
    <property type="match status" value="1"/>
</dbReference>
<dbReference type="FunFam" id="1.20.5.1300:FF:000001">
    <property type="entry name" value="Histidine biosynthesis trifunctional protein"/>
    <property type="match status" value="1"/>
</dbReference>
<dbReference type="InterPro" id="IPR012131">
    <property type="entry name" value="Hstdl_DH"/>
</dbReference>
<evidence type="ECO:0000256" key="2">
    <source>
        <dbReference type="ARBA" id="ARBA00004940"/>
    </source>
</evidence>
<feature type="binding site" evidence="12 16">
    <location>
        <position position="245"/>
    </location>
    <ligand>
        <name>substrate</name>
    </ligand>
</feature>
<comment type="function">
    <text evidence="1 12 13">Catalyzes the sequential NAD-dependent oxidations of L-histidinol to L-histidinaldehyde and then to L-histidine.</text>
</comment>
<name>A0AAW3ENG4_9GAMM</name>
<dbReference type="PIRSF" id="PIRSF000099">
    <property type="entry name" value="Histidinol_dh"/>
    <property type="match status" value="1"/>
</dbReference>
<dbReference type="InterPro" id="IPR001692">
    <property type="entry name" value="Histidinol_DH_CS"/>
</dbReference>
<dbReference type="GO" id="GO:0008270">
    <property type="term" value="F:zinc ion binding"/>
    <property type="evidence" value="ECO:0007669"/>
    <property type="project" value="UniProtKB-UniRule"/>
</dbReference>
<feature type="binding site" evidence="12 16">
    <location>
        <position position="270"/>
    </location>
    <ligand>
        <name>substrate</name>
    </ligand>
</feature>
<dbReference type="NCBIfam" id="TIGR00069">
    <property type="entry name" value="hisD"/>
    <property type="match status" value="1"/>
</dbReference>
<evidence type="ECO:0000256" key="15">
    <source>
        <dbReference type="PIRSR" id="PIRSR000099-2"/>
    </source>
</evidence>
<dbReference type="EMBL" id="JQOH01000002">
    <property type="protein sequence ID" value="KGA29948.1"/>
    <property type="molecule type" value="Genomic_DNA"/>
</dbReference>
<evidence type="ECO:0000256" key="6">
    <source>
        <dbReference type="ARBA" id="ARBA00022723"/>
    </source>
</evidence>
<dbReference type="Pfam" id="PF00815">
    <property type="entry name" value="Histidinol_dh"/>
    <property type="match status" value="1"/>
</dbReference>
<dbReference type="Gene3D" id="1.20.5.1300">
    <property type="match status" value="1"/>
</dbReference>
<keyword evidence="10 12" id="KW-0368">Histidine biosynthesis</keyword>
<feature type="binding site" evidence="12 16">
    <location>
        <position position="368"/>
    </location>
    <ligand>
        <name>substrate</name>
    </ligand>
</feature>
<dbReference type="PROSITE" id="PS00611">
    <property type="entry name" value="HISOL_DEHYDROGENASE"/>
    <property type="match status" value="1"/>
</dbReference>
<evidence type="ECO:0000313" key="20">
    <source>
        <dbReference type="EMBL" id="KGA29948.1"/>
    </source>
</evidence>
<dbReference type="InterPro" id="IPR022695">
    <property type="entry name" value="Histidinol_DH_monofunct"/>
</dbReference>
<evidence type="ECO:0000313" key="21">
    <source>
        <dbReference type="Proteomes" id="UP000029257"/>
    </source>
</evidence>
<proteinExistence type="inferred from homology"/>
<dbReference type="CDD" id="cd06572">
    <property type="entry name" value="Histidinol_dh"/>
    <property type="match status" value="1"/>
</dbReference>
<feature type="binding site" evidence="12 15">
    <location>
        <position position="219"/>
    </location>
    <ligand>
        <name>NAD(+)</name>
        <dbReference type="ChEBI" id="CHEBI:57540"/>
    </ligand>
</feature>
<comment type="pathway">
    <text evidence="2 12 13">Amino-acid biosynthesis; L-histidine biosynthesis; L-histidine from 5-phospho-alpha-D-ribose 1-diphosphate: step 9/9.</text>
</comment>
<feature type="binding site" evidence="12 16">
    <location>
        <position position="267"/>
    </location>
    <ligand>
        <name>substrate</name>
    </ligand>
</feature>
<dbReference type="Gene3D" id="3.40.50.1980">
    <property type="entry name" value="Nitrogenase molybdenum iron protein domain"/>
    <property type="match status" value="2"/>
</dbReference>
<keyword evidence="9 12" id="KW-0520">NAD</keyword>
<evidence type="ECO:0000313" key="19">
    <source>
        <dbReference type="EMBL" id="KFX09746.1"/>
    </source>
</evidence>
<evidence type="ECO:0000313" key="22">
    <source>
        <dbReference type="Proteomes" id="UP000029436"/>
    </source>
</evidence>
<dbReference type="EC" id="1.1.1.23" evidence="4 12"/>
<evidence type="ECO:0000256" key="4">
    <source>
        <dbReference type="ARBA" id="ARBA00012965"/>
    </source>
</evidence>
<evidence type="ECO:0000256" key="7">
    <source>
        <dbReference type="ARBA" id="ARBA00022833"/>
    </source>
</evidence>
<evidence type="ECO:0000256" key="12">
    <source>
        <dbReference type="HAMAP-Rule" id="MF_01024"/>
    </source>
</evidence>
<keyword evidence="5 12" id="KW-0028">Amino-acid biosynthesis</keyword>
<dbReference type="AlphaFoldDB" id="A0AAW3ENG4"/>
<feature type="binding site" evidence="12 15">
    <location>
        <position position="196"/>
    </location>
    <ligand>
        <name>NAD(+)</name>
        <dbReference type="ChEBI" id="CHEBI:57540"/>
    </ligand>
</feature>
<keyword evidence="7 12" id="KW-0862">Zinc</keyword>
<dbReference type="Proteomes" id="UP000029436">
    <property type="component" value="Unassembled WGS sequence"/>
</dbReference>